<dbReference type="Pfam" id="PF00296">
    <property type="entry name" value="Bac_luciferase"/>
    <property type="match status" value="1"/>
</dbReference>
<accession>A0A938B2B4</accession>
<dbReference type="GO" id="GO:0005829">
    <property type="term" value="C:cytosol"/>
    <property type="evidence" value="ECO:0007669"/>
    <property type="project" value="TreeGrafter"/>
</dbReference>
<dbReference type="PANTHER" id="PTHR30137:SF6">
    <property type="entry name" value="LUCIFERASE-LIKE MONOOXYGENASE"/>
    <property type="match status" value="1"/>
</dbReference>
<dbReference type="EMBL" id="VGLS01000719">
    <property type="protein sequence ID" value="MBM3225897.1"/>
    <property type="molecule type" value="Genomic_DNA"/>
</dbReference>
<proteinExistence type="predicted"/>
<dbReference type="SUPFAM" id="SSF51679">
    <property type="entry name" value="Bacterial luciferase-like"/>
    <property type="match status" value="1"/>
</dbReference>
<reference evidence="2" key="1">
    <citation type="submission" date="2019-03" db="EMBL/GenBank/DDBJ databases">
        <title>Lake Tanganyika Metagenome-Assembled Genomes (MAGs).</title>
        <authorList>
            <person name="Tran P."/>
        </authorList>
    </citation>
    <scope>NUCLEOTIDE SEQUENCE</scope>
    <source>
        <strain evidence="2">K_DeepCast_65m_m2_066</strain>
    </source>
</reference>
<dbReference type="AlphaFoldDB" id="A0A938B2B4"/>
<feature type="domain" description="Luciferase-like" evidence="1">
    <location>
        <begin position="43"/>
        <end position="343"/>
    </location>
</feature>
<evidence type="ECO:0000313" key="3">
    <source>
        <dbReference type="Proteomes" id="UP000712673"/>
    </source>
</evidence>
<dbReference type="GO" id="GO:0016705">
    <property type="term" value="F:oxidoreductase activity, acting on paired donors, with incorporation or reduction of molecular oxygen"/>
    <property type="evidence" value="ECO:0007669"/>
    <property type="project" value="InterPro"/>
</dbReference>
<sequence>MRFFCFHLMPWAHLPEDFAEHYDSAWVTCPNTLYDPQLGHPLYNRYLDELELADQLGFEGVCVNEHHQNAYGNMPSPNIMAACLARRTTQTKLAILGNVLPLYDHPQRIAEELAMLDVITQGRVISGMVVGTGMEYFSYNVNPTYARERFQEAHDLIIKAWTHEGPFSWEGKHYRFRYVNLWPRPYQKPHPPIWIPGSGSPETMEWVAKQRYTYMVLPTLAPFELRRQSAQYFRECCEREGYTARYDQIGWGIGVYVAETDEQARREYEPHFWYYARNLLKTPAPLSLPPGHTSMPTMLTMAERRLRSRPGNLSTWEEVERGGYVVVGSPETVRQRLEDYAQRVGFGVLVANFSVGNVPTELTQKSMRLFAQEVMPKLKHVNSDAPVAAGAVA</sequence>
<dbReference type="InterPro" id="IPR036661">
    <property type="entry name" value="Luciferase-like_sf"/>
</dbReference>
<dbReference type="Proteomes" id="UP000712673">
    <property type="component" value="Unassembled WGS sequence"/>
</dbReference>
<protein>
    <submittedName>
        <fullName evidence="2">LLM class flavin-dependent oxidoreductase</fullName>
    </submittedName>
</protein>
<dbReference type="InterPro" id="IPR011251">
    <property type="entry name" value="Luciferase-like_dom"/>
</dbReference>
<gene>
    <name evidence="2" type="ORF">FJZ47_19170</name>
</gene>
<comment type="caution">
    <text evidence="2">The sequence shown here is derived from an EMBL/GenBank/DDBJ whole genome shotgun (WGS) entry which is preliminary data.</text>
</comment>
<name>A0A938B2B4_UNCTE</name>
<dbReference type="InterPro" id="IPR050766">
    <property type="entry name" value="Bact_Lucif_Oxidored"/>
</dbReference>
<dbReference type="PANTHER" id="PTHR30137">
    <property type="entry name" value="LUCIFERASE-LIKE MONOOXYGENASE"/>
    <property type="match status" value="1"/>
</dbReference>
<dbReference type="Gene3D" id="3.20.20.30">
    <property type="entry name" value="Luciferase-like domain"/>
    <property type="match status" value="1"/>
</dbReference>
<organism evidence="2 3">
    <name type="scientific">Tectimicrobiota bacterium</name>
    <dbReference type="NCBI Taxonomy" id="2528274"/>
    <lineage>
        <taxon>Bacteria</taxon>
        <taxon>Pseudomonadati</taxon>
        <taxon>Nitrospinota/Tectimicrobiota group</taxon>
        <taxon>Candidatus Tectimicrobiota</taxon>
    </lineage>
</organism>
<evidence type="ECO:0000259" key="1">
    <source>
        <dbReference type="Pfam" id="PF00296"/>
    </source>
</evidence>
<evidence type="ECO:0000313" key="2">
    <source>
        <dbReference type="EMBL" id="MBM3225897.1"/>
    </source>
</evidence>